<dbReference type="FunFam" id="3.40.50.1820:FF:000117">
    <property type="entry name" value="Monoglyceride lipase, putative"/>
    <property type="match status" value="1"/>
</dbReference>
<comment type="caution">
    <text evidence="3">The sequence shown here is derived from an EMBL/GenBank/DDBJ whole genome shotgun (WGS) entry which is preliminary data.</text>
</comment>
<dbReference type="PANTHER" id="PTHR11614">
    <property type="entry name" value="PHOSPHOLIPASE-RELATED"/>
    <property type="match status" value="1"/>
</dbReference>
<keyword evidence="4" id="KW-1185">Reference proteome</keyword>
<sequence>MNQNFEGSQAEVLHPKTHMQIQAVQHEKIIQGFDHDPEKFLGEFQFNSHLLTRQYLVGEGTQLRLYFTKVTPQNVQIKASLAIIHGFGEHSGRFLHLADFYAKAGFEIYMIDLRGFGYSGGARGCATQQQLLLDVKVLIQQVNPSLPLFLYGHSMGGLIVLSFTLLNPAIQIAGVIATSPLLGFPSDRKLDWLKLNFVTTAGKKLEDMVVNSMVNPTALTKNNNQLKHSFGDRLMIPFCGLNMAASILSQVKMMKSHSHLFNKPLLILHGKQDAVTNYHDSVYFFENCKSQEKALKLFENGYHELQHDEECDELMTITLDWLQRRLDNAKILGNVPTVINVHPLKRKQNKRMKFILFFLILAYFIISLKYKNLAQGSKLKKLIIPLLLFKK</sequence>
<dbReference type="Proteomes" id="UP000688137">
    <property type="component" value="Unassembled WGS sequence"/>
</dbReference>
<dbReference type="InterPro" id="IPR051044">
    <property type="entry name" value="MAG_DAG_Lipase"/>
</dbReference>
<dbReference type="AlphaFoldDB" id="A0A8S1K134"/>
<reference evidence="3" key="1">
    <citation type="submission" date="2021-01" db="EMBL/GenBank/DDBJ databases">
        <authorList>
            <consortium name="Genoscope - CEA"/>
            <person name="William W."/>
        </authorList>
    </citation>
    <scope>NUCLEOTIDE SEQUENCE</scope>
</reference>
<gene>
    <name evidence="3" type="ORF">PPRIM_AZ9-3.1.T0130314</name>
</gene>
<evidence type="ECO:0000313" key="3">
    <source>
        <dbReference type="EMBL" id="CAD8049200.1"/>
    </source>
</evidence>
<protein>
    <recommendedName>
        <fullName evidence="2">Serine aminopeptidase S33 domain-containing protein</fullName>
    </recommendedName>
</protein>
<keyword evidence="1" id="KW-0812">Transmembrane</keyword>
<dbReference type="Pfam" id="PF12146">
    <property type="entry name" value="Hydrolase_4"/>
    <property type="match status" value="1"/>
</dbReference>
<keyword evidence="1" id="KW-1133">Transmembrane helix</keyword>
<feature type="domain" description="Serine aminopeptidase S33" evidence="2">
    <location>
        <begin position="77"/>
        <end position="309"/>
    </location>
</feature>
<name>A0A8S1K134_PARPR</name>
<organism evidence="3 4">
    <name type="scientific">Paramecium primaurelia</name>
    <dbReference type="NCBI Taxonomy" id="5886"/>
    <lineage>
        <taxon>Eukaryota</taxon>
        <taxon>Sar</taxon>
        <taxon>Alveolata</taxon>
        <taxon>Ciliophora</taxon>
        <taxon>Intramacronucleata</taxon>
        <taxon>Oligohymenophorea</taxon>
        <taxon>Peniculida</taxon>
        <taxon>Parameciidae</taxon>
        <taxon>Paramecium</taxon>
    </lineage>
</organism>
<dbReference type="InterPro" id="IPR022742">
    <property type="entry name" value="Hydrolase_4"/>
</dbReference>
<dbReference type="EMBL" id="CAJJDM010000010">
    <property type="protein sequence ID" value="CAD8049200.1"/>
    <property type="molecule type" value="Genomic_DNA"/>
</dbReference>
<dbReference type="OMA" id="QNAQNLW"/>
<accession>A0A8S1K134</accession>
<keyword evidence="1" id="KW-0472">Membrane</keyword>
<evidence type="ECO:0000313" key="4">
    <source>
        <dbReference type="Proteomes" id="UP000688137"/>
    </source>
</evidence>
<evidence type="ECO:0000256" key="1">
    <source>
        <dbReference type="SAM" id="Phobius"/>
    </source>
</evidence>
<proteinExistence type="predicted"/>
<feature type="transmembrane region" description="Helical" evidence="1">
    <location>
        <begin position="354"/>
        <end position="370"/>
    </location>
</feature>
<evidence type="ECO:0000259" key="2">
    <source>
        <dbReference type="Pfam" id="PF12146"/>
    </source>
</evidence>